<dbReference type="STRING" id="2094558.A0A314XN85"/>
<sequence>MAKTWSGRRCESICNGRFDNLSSSGHGEEKLHQVQLRACKNRLPPHPRPLSPVNPGGQPYVLKRGRSSEPIQNKKRRRVTSNIDDEVQVGDHGKFTTNSTCLNVVSSVSQRSSHLTTLSKSVLLVDDHSPSLDHQVKVHDGSDLDLSPARAVRVAMLKSRFASTIVKAQQDIDHSTITHNNVESEAKIAKFRATEIAKANDLIKKQRQRDREAARLALSEMEKNVVIEDNFRTMKEFHMLIYGATFN</sequence>
<dbReference type="EMBL" id="PJQY01002419">
    <property type="protein sequence ID" value="PQP93879.1"/>
    <property type="molecule type" value="Genomic_DNA"/>
</dbReference>
<protein>
    <submittedName>
        <fullName evidence="2">Uncharacterized protein</fullName>
    </submittedName>
</protein>
<dbReference type="PANTHER" id="PTHR46136">
    <property type="entry name" value="TRANSCRIPTION FACTOR GTE8"/>
    <property type="match status" value="1"/>
</dbReference>
<dbReference type="PANTHER" id="PTHR46136:SF33">
    <property type="entry name" value="TRANSCRIPTION FACTOR GTE10"/>
    <property type="match status" value="1"/>
</dbReference>
<feature type="region of interest" description="Disordered" evidence="1">
    <location>
        <begin position="43"/>
        <end position="74"/>
    </location>
</feature>
<evidence type="ECO:0000256" key="1">
    <source>
        <dbReference type="SAM" id="MobiDB-lite"/>
    </source>
</evidence>
<dbReference type="Proteomes" id="UP000250321">
    <property type="component" value="Unassembled WGS sequence"/>
</dbReference>
<keyword evidence="3" id="KW-1185">Reference proteome</keyword>
<dbReference type="AlphaFoldDB" id="A0A314XN85"/>
<evidence type="ECO:0000313" key="2">
    <source>
        <dbReference type="EMBL" id="PQP93879.1"/>
    </source>
</evidence>
<dbReference type="OrthoDB" id="1294502at2759"/>
<organism evidence="2 3">
    <name type="scientific">Prunus yedoensis var. nudiflora</name>
    <dbReference type="NCBI Taxonomy" id="2094558"/>
    <lineage>
        <taxon>Eukaryota</taxon>
        <taxon>Viridiplantae</taxon>
        <taxon>Streptophyta</taxon>
        <taxon>Embryophyta</taxon>
        <taxon>Tracheophyta</taxon>
        <taxon>Spermatophyta</taxon>
        <taxon>Magnoliopsida</taxon>
        <taxon>eudicotyledons</taxon>
        <taxon>Gunneridae</taxon>
        <taxon>Pentapetalae</taxon>
        <taxon>rosids</taxon>
        <taxon>fabids</taxon>
        <taxon>Rosales</taxon>
        <taxon>Rosaceae</taxon>
        <taxon>Amygdaloideae</taxon>
        <taxon>Amygdaleae</taxon>
        <taxon>Prunus</taxon>
    </lineage>
</organism>
<evidence type="ECO:0000313" key="3">
    <source>
        <dbReference type="Proteomes" id="UP000250321"/>
    </source>
</evidence>
<dbReference type="InterPro" id="IPR052442">
    <property type="entry name" value="Env_Response_Regulator"/>
</dbReference>
<gene>
    <name evidence="2" type="ORF">Pyn_18746</name>
</gene>
<reference evidence="2 3" key="1">
    <citation type="submission" date="2018-02" db="EMBL/GenBank/DDBJ databases">
        <title>Draft genome of wild Prunus yedoensis var. nudiflora.</title>
        <authorList>
            <person name="Baek S."/>
            <person name="Kim J.-H."/>
            <person name="Choi K."/>
            <person name="Kim G.-B."/>
            <person name="Cho A."/>
            <person name="Jang H."/>
            <person name="Shin C.-H."/>
            <person name="Yu H.-J."/>
            <person name="Mun J.-H."/>
        </authorList>
    </citation>
    <scope>NUCLEOTIDE SEQUENCE [LARGE SCALE GENOMIC DNA]</scope>
    <source>
        <strain evidence="3">cv. Jeju island</strain>
        <tissue evidence="2">Leaf</tissue>
    </source>
</reference>
<proteinExistence type="predicted"/>
<comment type="caution">
    <text evidence="2">The sequence shown here is derived from an EMBL/GenBank/DDBJ whole genome shotgun (WGS) entry which is preliminary data.</text>
</comment>
<name>A0A314XN85_PRUYE</name>
<accession>A0A314XN85</accession>